<evidence type="ECO:0000256" key="2">
    <source>
        <dbReference type="SAM" id="Phobius"/>
    </source>
</evidence>
<dbReference type="GO" id="GO:0043546">
    <property type="term" value="F:molybdopterin cofactor binding"/>
    <property type="evidence" value="ECO:0007669"/>
    <property type="project" value="TreeGrafter"/>
</dbReference>
<dbReference type="GO" id="GO:0008482">
    <property type="term" value="F:sulfite oxidase activity"/>
    <property type="evidence" value="ECO:0007669"/>
    <property type="project" value="TreeGrafter"/>
</dbReference>
<feature type="region of interest" description="Disordered" evidence="1">
    <location>
        <begin position="540"/>
        <end position="560"/>
    </location>
</feature>
<dbReference type="Pfam" id="PF03404">
    <property type="entry name" value="Mo-co_dimer"/>
    <property type="match status" value="1"/>
</dbReference>
<reference evidence="5 6" key="1">
    <citation type="submission" date="2020-02" db="EMBL/GenBank/DDBJ databases">
        <authorList>
            <person name="Zheng R.K."/>
            <person name="Sun C.M."/>
        </authorList>
    </citation>
    <scope>NUCLEOTIDE SEQUENCE [LARGE SCALE GENOMIC DNA]</scope>
    <source>
        <strain evidence="6">rifampicinis</strain>
    </source>
</reference>
<feature type="domain" description="Oxidoreductase molybdopterin-binding" evidence="3">
    <location>
        <begin position="284"/>
        <end position="433"/>
    </location>
</feature>
<dbReference type="PANTHER" id="PTHR19372:SF7">
    <property type="entry name" value="SULFITE OXIDASE, MITOCHONDRIAL"/>
    <property type="match status" value="1"/>
</dbReference>
<accession>A0A7S8E9P4</accession>
<feature type="domain" description="Moybdenum cofactor oxidoreductase dimerisation" evidence="4">
    <location>
        <begin position="445"/>
        <end position="524"/>
    </location>
</feature>
<keyword evidence="2" id="KW-0472">Membrane</keyword>
<gene>
    <name evidence="5" type="ORF">G4Y79_00135</name>
</gene>
<dbReference type="SUPFAM" id="SSF56524">
    <property type="entry name" value="Oxidoreductase molybdopterin-binding domain"/>
    <property type="match status" value="1"/>
</dbReference>
<keyword evidence="2" id="KW-1133">Transmembrane helix</keyword>
<feature type="transmembrane region" description="Helical" evidence="2">
    <location>
        <begin position="152"/>
        <end position="170"/>
    </location>
</feature>
<dbReference type="Gene3D" id="3.90.420.10">
    <property type="entry name" value="Oxidoreductase, molybdopterin-binding domain"/>
    <property type="match status" value="1"/>
</dbReference>
<dbReference type="Proteomes" id="UP000594468">
    <property type="component" value="Chromosome"/>
</dbReference>
<dbReference type="Pfam" id="PF00174">
    <property type="entry name" value="Oxidored_molyb"/>
    <property type="match status" value="1"/>
</dbReference>
<dbReference type="InterPro" id="IPR036374">
    <property type="entry name" value="OxRdtase_Mopterin-bd_sf"/>
</dbReference>
<name>A0A7S8E9P4_9CHLR</name>
<sequence>MEQIDQAHSKPRILTGALVGGLVMAPLMALLYLGDVFAGLPFLPFDLFDWISRTLPGPLITFGIDTMVDLIRALNIGELDETAKLAEQTIGLTTFLILGIIAGMILFAILRRRPQPTNVITGVIFGIVLVVPLLAISSLVNTTATASPIVGFIWSIVLFAGFGATINWVYNVLAAERAASPVVDTPAQASASALDRRQFLVRVGGASATLTVIGAGLGSFLSGGLAGLGSSGSSVPAFDPEEEILTGAGQPLPNADAAVTPAPGTRREYTPVEDHYRIDIASRPPVIEEESYTLPIHGLVENEVAWTLDEIRAMPSVEAFITMSCISNRVGGSLISTTKWTGVPMQHILEQVGPLPEAGALYIMGADGFDEYVDLELIREDERIILAYAFDDAPLPQQNGFPLRIHIPNHYGMKQPKWITDIEVVEQAGEGYWVRRGWSPTAIVKATSVIDTVAADAVYEQDGQSFVPIGGIAWAGDRTITKVEVSVDDGEWQEALLREPMSKRAWTIWRYDWPFQAGNHTFTVRCTEEDGDLQIMDEQPVRPDGATGLHSVSETLNQPA</sequence>
<evidence type="ECO:0000313" key="5">
    <source>
        <dbReference type="EMBL" id="QPC82819.1"/>
    </source>
</evidence>
<keyword evidence="2" id="KW-0812">Transmembrane</keyword>
<organism evidence="5 6">
    <name type="scientific">Phototrophicus methaneseepsis</name>
    <dbReference type="NCBI Taxonomy" id="2710758"/>
    <lineage>
        <taxon>Bacteria</taxon>
        <taxon>Bacillati</taxon>
        <taxon>Chloroflexota</taxon>
        <taxon>Candidatus Thermofontia</taxon>
        <taxon>Phototrophicales</taxon>
        <taxon>Phototrophicaceae</taxon>
        <taxon>Phototrophicus</taxon>
    </lineage>
</organism>
<dbReference type="KEGG" id="pmet:G4Y79_00135"/>
<proteinExistence type="predicted"/>
<keyword evidence="6" id="KW-1185">Reference proteome</keyword>
<evidence type="ECO:0000259" key="3">
    <source>
        <dbReference type="Pfam" id="PF00174"/>
    </source>
</evidence>
<dbReference type="InterPro" id="IPR000572">
    <property type="entry name" value="OxRdtase_Mopterin-bd_dom"/>
</dbReference>
<dbReference type="Gene3D" id="2.60.40.650">
    <property type="match status" value="1"/>
</dbReference>
<dbReference type="RefSeq" id="WP_195170888.1">
    <property type="nucleotide sequence ID" value="NZ_CP062983.1"/>
</dbReference>
<dbReference type="AlphaFoldDB" id="A0A7S8E9P4"/>
<evidence type="ECO:0000259" key="4">
    <source>
        <dbReference type="Pfam" id="PF03404"/>
    </source>
</evidence>
<feature type="transmembrane region" description="Helical" evidence="2">
    <location>
        <begin position="90"/>
        <end position="110"/>
    </location>
</feature>
<dbReference type="PANTHER" id="PTHR19372">
    <property type="entry name" value="SULFITE REDUCTASE"/>
    <property type="match status" value="1"/>
</dbReference>
<dbReference type="InterPro" id="IPR014756">
    <property type="entry name" value="Ig_E-set"/>
</dbReference>
<dbReference type="GO" id="GO:0006790">
    <property type="term" value="P:sulfur compound metabolic process"/>
    <property type="evidence" value="ECO:0007669"/>
    <property type="project" value="TreeGrafter"/>
</dbReference>
<feature type="transmembrane region" description="Helical" evidence="2">
    <location>
        <begin position="119"/>
        <end position="140"/>
    </location>
</feature>
<dbReference type="GO" id="GO:0020037">
    <property type="term" value="F:heme binding"/>
    <property type="evidence" value="ECO:0007669"/>
    <property type="project" value="TreeGrafter"/>
</dbReference>
<feature type="compositionally biased region" description="Polar residues" evidence="1">
    <location>
        <begin position="550"/>
        <end position="560"/>
    </location>
</feature>
<dbReference type="InterPro" id="IPR005066">
    <property type="entry name" value="MoCF_OxRdtse_dimer"/>
</dbReference>
<dbReference type="EMBL" id="CP062983">
    <property type="protein sequence ID" value="QPC82819.1"/>
    <property type="molecule type" value="Genomic_DNA"/>
</dbReference>
<feature type="transmembrane region" description="Helical" evidence="2">
    <location>
        <begin position="199"/>
        <end position="221"/>
    </location>
</feature>
<dbReference type="SUPFAM" id="SSF81296">
    <property type="entry name" value="E set domains"/>
    <property type="match status" value="1"/>
</dbReference>
<feature type="transmembrane region" description="Helical" evidence="2">
    <location>
        <begin position="12"/>
        <end position="33"/>
    </location>
</feature>
<evidence type="ECO:0000256" key="1">
    <source>
        <dbReference type="SAM" id="MobiDB-lite"/>
    </source>
</evidence>
<evidence type="ECO:0000313" key="6">
    <source>
        <dbReference type="Proteomes" id="UP000594468"/>
    </source>
</evidence>
<dbReference type="GO" id="GO:0030151">
    <property type="term" value="F:molybdenum ion binding"/>
    <property type="evidence" value="ECO:0007669"/>
    <property type="project" value="InterPro"/>
</dbReference>
<protein>
    <submittedName>
        <fullName evidence="5">Molybdopterin-dependent oxidoreductase</fullName>
    </submittedName>
</protein>